<dbReference type="PROSITE" id="PS00661">
    <property type="entry name" value="FERM_2"/>
    <property type="match status" value="1"/>
</dbReference>
<dbReference type="InterPro" id="IPR018980">
    <property type="entry name" value="FERM_PH-like_C"/>
</dbReference>
<dbReference type="Gene3D" id="2.60.120.920">
    <property type="match status" value="2"/>
</dbReference>
<dbReference type="Gene3D" id="2.30.29.30">
    <property type="entry name" value="Pleckstrin-homology domain (PH domain)/Phosphotyrosine-binding domain (PTB)"/>
    <property type="match status" value="1"/>
</dbReference>
<evidence type="ECO:0000259" key="2">
    <source>
        <dbReference type="PROSITE" id="PS50057"/>
    </source>
</evidence>
<dbReference type="PANTHER" id="PTHR23280">
    <property type="entry name" value="4.1 G PROTEIN"/>
    <property type="match status" value="1"/>
</dbReference>
<feature type="compositionally biased region" description="Acidic residues" evidence="1">
    <location>
        <begin position="891"/>
        <end position="906"/>
    </location>
</feature>
<dbReference type="PANTHER" id="PTHR23280:SF21">
    <property type="entry name" value="PROTEIN 4.1 HOMOLOG"/>
    <property type="match status" value="1"/>
</dbReference>
<dbReference type="InterPro" id="IPR019748">
    <property type="entry name" value="FERM_central"/>
</dbReference>
<dbReference type="GO" id="GO:0031032">
    <property type="term" value="P:actomyosin structure organization"/>
    <property type="evidence" value="ECO:0007669"/>
    <property type="project" value="TreeGrafter"/>
</dbReference>
<protein>
    <submittedName>
        <fullName evidence="4">FERM domain-containing protein</fullName>
    </submittedName>
</protein>
<dbReference type="InterPro" id="IPR019749">
    <property type="entry name" value="Band_41_domain"/>
</dbReference>
<dbReference type="Pfam" id="PF09380">
    <property type="entry name" value="FERM_C"/>
    <property type="match status" value="1"/>
</dbReference>
<feature type="region of interest" description="Disordered" evidence="1">
    <location>
        <begin position="992"/>
        <end position="1060"/>
    </location>
</feature>
<evidence type="ECO:0000259" key="3">
    <source>
        <dbReference type="PROSITE" id="PS50188"/>
    </source>
</evidence>
<dbReference type="CDD" id="cd14473">
    <property type="entry name" value="FERM_B-lobe"/>
    <property type="match status" value="1"/>
</dbReference>
<accession>A0A5K3F9W5</accession>
<dbReference type="InterPro" id="IPR013320">
    <property type="entry name" value="ConA-like_dom_sf"/>
</dbReference>
<dbReference type="PRINTS" id="PR00935">
    <property type="entry name" value="BAND41"/>
</dbReference>
<dbReference type="InterPro" id="IPR001870">
    <property type="entry name" value="B30.2/SPRY"/>
</dbReference>
<dbReference type="InterPro" id="IPR035963">
    <property type="entry name" value="FERM_2"/>
</dbReference>
<dbReference type="InterPro" id="IPR014352">
    <property type="entry name" value="FERM/acyl-CoA-bd_prot_sf"/>
</dbReference>
<feature type="region of interest" description="Disordered" evidence="1">
    <location>
        <begin position="191"/>
        <end position="231"/>
    </location>
</feature>
<feature type="compositionally biased region" description="Polar residues" evidence="1">
    <location>
        <begin position="993"/>
        <end position="1014"/>
    </location>
</feature>
<dbReference type="SMART" id="SM00449">
    <property type="entry name" value="SPRY"/>
    <property type="match status" value="2"/>
</dbReference>
<dbReference type="Pfam" id="PF00373">
    <property type="entry name" value="FERM_M"/>
    <property type="match status" value="1"/>
</dbReference>
<name>A0A5K3F9W5_MESCO</name>
<reference evidence="4" key="1">
    <citation type="submission" date="2019-11" db="UniProtKB">
        <authorList>
            <consortium name="WormBaseParasite"/>
        </authorList>
    </citation>
    <scope>IDENTIFICATION</scope>
</reference>
<dbReference type="GO" id="GO:0005856">
    <property type="term" value="C:cytoskeleton"/>
    <property type="evidence" value="ECO:0007669"/>
    <property type="project" value="TreeGrafter"/>
</dbReference>
<evidence type="ECO:0000256" key="1">
    <source>
        <dbReference type="SAM" id="MobiDB-lite"/>
    </source>
</evidence>
<dbReference type="InterPro" id="IPR011993">
    <property type="entry name" value="PH-like_dom_sf"/>
</dbReference>
<feature type="compositionally biased region" description="Low complexity" evidence="1">
    <location>
        <begin position="203"/>
        <end position="216"/>
    </location>
</feature>
<dbReference type="WBParaSite" id="MCU_006708-RA">
    <property type="protein sequence ID" value="MCU_006708-RA"/>
    <property type="gene ID" value="MCU_006708"/>
</dbReference>
<dbReference type="InterPro" id="IPR019747">
    <property type="entry name" value="FERM_CS"/>
</dbReference>
<evidence type="ECO:0000313" key="4">
    <source>
        <dbReference type="WBParaSite" id="MCU_006708-RA"/>
    </source>
</evidence>
<organism evidence="4">
    <name type="scientific">Mesocestoides corti</name>
    <name type="common">Flatworm</name>
    <dbReference type="NCBI Taxonomy" id="53468"/>
    <lineage>
        <taxon>Eukaryota</taxon>
        <taxon>Metazoa</taxon>
        <taxon>Spiralia</taxon>
        <taxon>Lophotrochozoa</taxon>
        <taxon>Platyhelminthes</taxon>
        <taxon>Cestoda</taxon>
        <taxon>Eucestoda</taxon>
        <taxon>Cyclophyllidea</taxon>
        <taxon>Mesocestoididae</taxon>
        <taxon>Mesocestoides</taxon>
    </lineage>
</organism>
<dbReference type="InterPro" id="IPR000299">
    <property type="entry name" value="FERM_domain"/>
</dbReference>
<dbReference type="PROSITE" id="PS50057">
    <property type="entry name" value="FERM_3"/>
    <property type="match status" value="1"/>
</dbReference>
<dbReference type="GO" id="GO:0005886">
    <property type="term" value="C:plasma membrane"/>
    <property type="evidence" value="ECO:0007669"/>
    <property type="project" value="TreeGrafter"/>
</dbReference>
<feature type="domain" description="FERM" evidence="2">
    <location>
        <begin position="1"/>
        <end position="264"/>
    </location>
</feature>
<feature type="domain" description="B30.2/SPRY" evidence="3">
    <location>
        <begin position="626"/>
        <end position="812"/>
    </location>
</feature>
<sequence length="1060" mass="118960">IPENPWKFEFRFKFYPAHPEYLKDDLTRYFLCLQIRQDIICGQLPCSFNTYVILGAYVIQSEAGDWDPKTHEGIEYLFNVPFAPKNLQTPEMLVRIAELHQTLKGRTPEQADRMFLENARRMALYGVHLHRVKDQAGEDYSLGIYHSGVLVYRGRLRMQRYTWARIVELSYKGKEFVMVVRPVVFDEYIESPGDTKGPRRRTSTSSSRAGSPSGRGNTKQRSRSAKPSLTPRHKTLTFKCLNAELAKRLYNVVVDHHAFFRLRANGEPRRYNLQPGFSTRKYHYNSRPQIFDDNESTVWTLNKDGGLPPTNSIRRVAAQRKPDQYAKSLVTLMTPVAPRKENHFRAPCASIEDEEGIKNEFQSPVNTIGPHESSVLMEESYAPVKSAPKVPTGWTPLVERQVQQVHLMAPPPVVSPKHPRPQLSKEHWQMSPADCTQGLGMDLHGTDVATMMDAGWQGSRTNRGVKGPGSYYYEVIVLEDGDVRVGWSVNDASLLLGMDDRGYGYGAAENGDGSLVKQSTMGRLVHNGKAYEMGFPIHVSDVLGCFLQLQEDADGGGLVGNVMWSHNGQLVTSPHANLVRIPPEIANENAFFPTVSLRDARVALNFGEIPFVHSPEQISGGRVQWTAPVHAPLERTVHNVNAGWRINQFDTTSTLNLVVSEDGRMIQTKDTNEWQGFRANRGVFEAGKYYYETEIVEDSGFARFGWSLPGGNLQLGADNLGYGFGHAPDGSPAKKVFNGEVENYGTRIRVGDVVGCFLDLDNGFIQWSVNGEMLPPAYYMDSSFISHPKTIFFPSASLFCTTLEVNYGDRPFKYQPSEEWYPLFAAADQYVQDSLKWPRGLNGVLQLHATTERVESDIHLAEVTITVNEKDPVVLSHQPPAGSHEEAMGDHEDEEEEEEEDEEEDTVICAASDAETAASRDHANDGRRRRPRKTSAETRLDSTKVQTEEGDPEVTVEYYTNEEGQRVKRIIQKHRKVITTIRNESVERFETTRVFTSSSQDGSNQPSPSEGSNVNEDEALNKAIHETTKLDSDTFVVNGSSDIRSDSAPTIPVVDANRTA</sequence>
<dbReference type="InterPro" id="IPR043136">
    <property type="entry name" value="B30.2/SPRY_sf"/>
</dbReference>
<dbReference type="InterPro" id="IPR003877">
    <property type="entry name" value="SPRY_dom"/>
</dbReference>
<dbReference type="SMART" id="SM01196">
    <property type="entry name" value="FERM_C"/>
    <property type="match status" value="1"/>
</dbReference>
<dbReference type="PROSITE" id="PS50188">
    <property type="entry name" value="B302_SPRY"/>
    <property type="match status" value="2"/>
</dbReference>
<dbReference type="SMART" id="SM00295">
    <property type="entry name" value="B41"/>
    <property type="match status" value="1"/>
</dbReference>
<feature type="domain" description="B30.2/SPRY" evidence="3">
    <location>
        <begin position="407"/>
        <end position="611"/>
    </location>
</feature>
<dbReference type="SUPFAM" id="SSF49899">
    <property type="entry name" value="Concanavalin A-like lectins/glucanases"/>
    <property type="match status" value="2"/>
</dbReference>
<feature type="region of interest" description="Disordered" evidence="1">
    <location>
        <begin position="871"/>
        <end position="952"/>
    </location>
</feature>
<proteinExistence type="predicted"/>
<dbReference type="AlphaFoldDB" id="A0A5K3F9W5"/>
<dbReference type="SUPFAM" id="SSF47031">
    <property type="entry name" value="Second domain of FERM"/>
    <property type="match status" value="1"/>
</dbReference>
<dbReference type="SUPFAM" id="SSF50729">
    <property type="entry name" value="PH domain-like"/>
    <property type="match status" value="1"/>
</dbReference>
<dbReference type="Pfam" id="PF00622">
    <property type="entry name" value="SPRY"/>
    <property type="match status" value="2"/>
</dbReference>
<feature type="compositionally biased region" description="Basic and acidic residues" evidence="1">
    <location>
        <begin position="1019"/>
        <end position="1032"/>
    </location>
</feature>
<dbReference type="Gene3D" id="1.20.80.10">
    <property type="match status" value="1"/>
</dbReference>